<reference evidence="1 2" key="1">
    <citation type="journal article" date="2018" name="Arch. Microbiol.">
        <title>Hymenobacter segetis sp. nov., isolated from soil.</title>
        <authorList>
            <person name="Ten L.N."/>
            <person name="Lim S.J."/>
            <person name="Kim B.O."/>
            <person name="Kang I.K."/>
            <person name="Jung H.Y."/>
        </authorList>
    </citation>
    <scope>NUCLEOTIDE SEQUENCE [LARGE SCALE GENOMIC DNA]</scope>
    <source>
        <strain evidence="1 2">S7-3-11</strain>
    </source>
</reference>
<proteinExistence type="predicted"/>
<feature type="non-terminal residue" evidence="1">
    <location>
        <position position="89"/>
    </location>
</feature>
<protein>
    <recommendedName>
        <fullName evidence="3">Twin-arginine translocation signal domain-containing protein</fullName>
    </recommendedName>
</protein>
<keyword evidence="2" id="KW-1185">Reference proteome</keyword>
<gene>
    <name evidence="1" type="ORF">AAFH49_13890</name>
</gene>
<evidence type="ECO:0008006" key="3">
    <source>
        <dbReference type="Google" id="ProtNLM"/>
    </source>
</evidence>
<dbReference type="EMBL" id="JBCEVZ010000033">
    <property type="protein sequence ID" value="MEL5995305.1"/>
    <property type="molecule type" value="Genomic_DNA"/>
</dbReference>
<evidence type="ECO:0000313" key="2">
    <source>
        <dbReference type="Proteomes" id="UP001479606"/>
    </source>
</evidence>
<evidence type="ECO:0000313" key="1">
    <source>
        <dbReference type="EMBL" id="MEL5995305.1"/>
    </source>
</evidence>
<accession>A0ABU9LXK3</accession>
<sequence>MSELFTNIPKARTSLLRSLQKAFQLAVAANEPGGPSAEELAELATGQSRRDFLAITTKLGVLVGAGGLLAACEKVAIEPAAPDAIGFAD</sequence>
<comment type="caution">
    <text evidence="1">The sequence shown here is derived from an EMBL/GenBank/DDBJ whole genome shotgun (WGS) entry which is preliminary data.</text>
</comment>
<name>A0ABU9LXK3_9BACT</name>
<dbReference type="Proteomes" id="UP001479606">
    <property type="component" value="Unassembled WGS sequence"/>
</dbReference>
<organism evidence="1 2">
    <name type="scientific">Hymenobacter segetis</name>
    <dbReference type="NCBI Taxonomy" id="2025509"/>
    <lineage>
        <taxon>Bacteria</taxon>
        <taxon>Pseudomonadati</taxon>
        <taxon>Bacteroidota</taxon>
        <taxon>Cytophagia</taxon>
        <taxon>Cytophagales</taxon>
        <taxon>Hymenobacteraceae</taxon>
        <taxon>Hymenobacter</taxon>
    </lineage>
</organism>